<dbReference type="AlphaFoldDB" id="A0A1U7VZ34"/>
<feature type="chain" id="PRO_5010578468" evidence="1">
    <location>
        <begin position="23"/>
        <end position="76"/>
    </location>
</feature>
<gene>
    <name evidence="3" type="primary">LOC104223310</name>
</gene>
<keyword evidence="1" id="KW-0732">Signal</keyword>
<proteinExistence type="predicted"/>
<feature type="signal peptide" evidence="1">
    <location>
        <begin position="1"/>
        <end position="22"/>
    </location>
</feature>
<dbReference type="RefSeq" id="XP_009773027.1">
    <property type="nucleotide sequence ID" value="XM_009774725.1"/>
</dbReference>
<sequence length="76" mass="8551">MACIAITPVLSSLFLVQRSSLATSGHWVFYPVDFLSKDNVTTLEKTLIWFAAQKKILVLVPAARREYCSDPSFQET</sequence>
<evidence type="ECO:0000313" key="3">
    <source>
        <dbReference type="RefSeq" id="XP_009773027.1"/>
    </source>
</evidence>
<accession>A0A1U7VZ34</accession>
<reference evidence="2" key="1">
    <citation type="journal article" date="2013" name="Genome Biol.">
        <title>Reference genomes and transcriptomes of Nicotiana sylvestris and Nicotiana tomentosiformis.</title>
        <authorList>
            <person name="Sierro N."/>
            <person name="Battey J.N."/>
            <person name="Ouadi S."/>
            <person name="Bovet L."/>
            <person name="Goepfert S."/>
            <person name="Bakaher N."/>
            <person name="Peitsch M.C."/>
            <person name="Ivanov N.V."/>
        </authorList>
    </citation>
    <scope>NUCLEOTIDE SEQUENCE [LARGE SCALE GENOMIC DNA]</scope>
</reference>
<reference evidence="3" key="2">
    <citation type="submission" date="2025-08" db="UniProtKB">
        <authorList>
            <consortium name="RefSeq"/>
        </authorList>
    </citation>
    <scope>IDENTIFICATION</scope>
    <source>
        <tissue evidence="3">Leaf</tissue>
    </source>
</reference>
<protein>
    <submittedName>
        <fullName evidence="3">Uncharacterized protein LOC104223310 isoform X3</fullName>
    </submittedName>
</protein>
<name>A0A1U7VZ34_NICSY</name>
<evidence type="ECO:0000256" key="1">
    <source>
        <dbReference type="SAM" id="SignalP"/>
    </source>
</evidence>
<organism evidence="2 3">
    <name type="scientific">Nicotiana sylvestris</name>
    <name type="common">Wood tobacco</name>
    <name type="synonym">South American tobacco</name>
    <dbReference type="NCBI Taxonomy" id="4096"/>
    <lineage>
        <taxon>Eukaryota</taxon>
        <taxon>Viridiplantae</taxon>
        <taxon>Streptophyta</taxon>
        <taxon>Embryophyta</taxon>
        <taxon>Tracheophyta</taxon>
        <taxon>Spermatophyta</taxon>
        <taxon>Magnoliopsida</taxon>
        <taxon>eudicotyledons</taxon>
        <taxon>Gunneridae</taxon>
        <taxon>Pentapetalae</taxon>
        <taxon>asterids</taxon>
        <taxon>lamiids</taxon>
        <taxon>Solanales</taxon>
        <taxon>Solanaceae</taxon>
        <taxon>Nicotianoideae</taxon>
        <taxon>Nicotianeae</taxon>
        <taxon>Nicotiana</taxon>
    </lineage>
</organism>
<keyword evidence="2" id="KW-1185">Reference proteome</keyword>
<evidence type="ECO:0000313" key="2">
    <source>
        <dbReference type="Proteomes" id="UP000189701"/>
    </source>
</evidence>
<dbReference type="Proteomes" id="UP000189701">
    <property type="component" value="Unplaced"/>
</dbReference>